<comment type="caution">
    <text evidence="3">The sequence shown here is derived from an EMBL/GenBank/DDBJ whole genome shotgun (WGS) entry which is preliminary data.</text>
</comment>
<dbReference type="InterPro" id="IPR036928">
    <property type="entry name" value="AS_sf"/>
</dbReference>
<evidence type="ECO:0000259" key="2">
    <source>
        <dbReference type="Pfam" id="PF01425"/>
    </source>
</evidence>
<dbReference type="Gene3D" id="3.90.1300.10">
    <property type="entry name" value="Amidase signature (AS) domain"/>
    <property type="match status" value="1"/>
</dbReference>
<keyword evidence="4" id="KW-1185">Reference proteome</keyword>
<reference evidence="3 4" key="1">
    <citation type="submission" date="2018-03" db="EMBL/GenBank/DDBJ databases">
        <title>Genomic Encyclopedia of Type Strains, Phase III (KMG-III): the genomes of soil and plant-associated and newly described type strains.</title>
        <authorList>
            <person name="Whitman W."/>
        </authorList>
    </citation>
    <scope>NUCLEOTIDE SEQUENCE [LARGE SCALE GENOMIC DNA]</scope>
    <source>
        <strain evidence="3 4">CGMCC 4.7104</strain>
    </source>
</reference>
<dbReference type="PROSITE" id="PS00571">
    <property type="entry name" value="AMIDASES"/>
    <property type="match status" value="1"/>
</dbReference>
<keyword evidence="3" id="KW-0808">Transferase</keyword>
<dbReference type="GO" id="GO:0016740">
    <property type="term" value="F:transferase activity"/>
    <property type="evidence" value="ECO:0007669"/>
    <property type="project" value="UniProtKB-KW"/>
</dbReference>
<evidence type="ECO:0000256" key="1">
    <source>
        <dbReference type="SAM" id="MobiDB-lite"/>
    </source>
</evidence>
<sequence>MWCGPAVQRGAVGAGTGVMCRKGSMPIPQGPFTGRTVTDLARELRDRKTTSVDLVEQALGAVAVLDPALNAFVTVDAGGALEAARRADEELSGGADRGPLHGLPVAVKDMIMVAGVPATMGSRHFAGYVPDADAACVTALREAGAVVVGKTTTHEFAYGPTGDRSATGPSRNPWDPERMSGGSSGGSGAAVAAGMVPLALGTDTGGSVRIPAAVCGIAGFKPAYDAIPADGVFPLSTTLDHVGVLAGTPDDCLIAYRHLAGDGGGPGREGTEPVRVAWLDPGAVFDGDPRVTRTVRAASGASAEVRLSEEVAAELRETYLAIQSCETAAVHAERLERAPELFDAEVLERLRAAAELPGWRYVRALEARRRLAGTVGALFERHDVLALPAVPIVAPPVGAREMEVDGRSVAVRPALLALTSPWNVLGFPALTVPAGTVDGLPVGLQFVCRRGDEPLLFEAAARADAARTARTAD</sequence>
<accession>A0A2T0M734</accession>
<dbReference type="Pfam" id="PF01425">
    <property type="entry name" value="Amidase"/>
    <property type="match status" value="1"/>
</dbReference>
<name>A0A2T0M734_9ACTN</name>
<proteinExistence type="predicted"/>
<feature type="region of interest" description="Disordered" evidence="1">
    <location>
        <begin position="158"/>
        <end position="186"/>
    </location>
</feature>
<evidence type="ECO:0000313" key="3">
    <source>
        <dbReference type="EMBL" id="PRX53290.1"/>
    </source>
</evidence>
<dbReference type="InterPro" id="IPR023631">
    <property type="entry name" value="Amidase_dom"/>
</dbReference>
<dbReference type="AlphaFoldDB" id="A0A2T0M734"/>
<dbReference type="EMBL" id="PVNG01000028">
    <property type="protein sequence ID" value="PRX53290.1"/>
    <property type="molecule type" value="Genomic_DNA"/>
</dbReference>
<evidence type="ECO:0000313" key="4">
    <source>
        <dbReference type="Proteomes" id="UP000238312"/>
    </source>
</evidence>
<dbReference type="SUPFAM" id="SSF75304">
    <property type="entry name" value="Amidase signature (AS) enzymes"/>
    <property type="match status" value="1"/>
</dbReference>
<dbReference type="PANTHER" id="PTHR11895">
    <property type="entry name" value="TRANSAMIDASE"/>
    <property type="match status" value="1"/>
</dbReference>
<dbReference type="InterPro" id="IPR000120">
    <property type="entry name" value="Amidase"/>
</dbReference>
<dbReference type="Proteomes" id="UP000238312">
    <property type="component" value="Unassembled WGS sequence"/>
</dbReference>
<feature type="domain" description="Amidase" evidence="2">
    <location>
        <begin position="53"/>
        <end position="456"/>
    </location>
</feature>
<dbReference type="InterPro" id="IPR020556">
    <property type="entry name" value="Amidase_CS"/>
</dbReference>
<protein>
    <submittedName>
        <fullName evidence="3">Aspartyl-tRNA(Asn)/glutamyl-tRNA(Gln) amidotransferase subunit A</fullName>
    </submittedName>
</protein>
<gene>
    <name evidence="3" type="ORF">B0I32_12846</name>
</gene>
<dbReference type="PANTHER" id="PTHR11895:SF176">
    <property type="entry name" value="AMIDASE AMID-RELATED"/>
    <property type="match status" value="1"/>
</dbReference>
<organism evidence="3 4">
    <name type="scientific">Nonomuraea fuscirosea</name>
    <dbReference type="NCBI Taxonomy" id="1291556"/>
    <lineage>
        <taxon>Bacteria</taxon>
        <taxon>Bacillati</taxon>
        <taxon>Actinomycetota</taxon>
        <taxon>Actinomycetes</taxon>
        <taxon>Streptosporangiales</taxon>
        <taxon>Streptosporangiaceae</taxon>
        <taxon>Nonomuraea</taxon>
    </lineage>
</organism>